<dbReference type="SUPFAM" id="SSF52087">
    <property type="entry name" value="CRAL/TRIO domain"/>
    <property type="match status" value="1"/>
</dbReference>
<dbReference type="GO" id="GO:0005737">
    <property type="term" value="C:cytoplasm"/>
    <property type="evidence" value="ECO:0007669"/>
    <property type="project" value="UniProtKB-SubCell"/>
</dbReference>
<evidence type="ECO:0000256" key="1">
    <source>
        <dbReference type="ARBA" id="ARBA00004370"/>
    </source>
</evidence>
<evidence type="ECO:0000259" key="11">
    <source>
        <dbReference type="PROSITE" id="PS50866"/>
    </source>
</evidence>
<dbReference type="PANTHER" id="PTHR45932:SF4">
    <property type="entry name" value="PATELLIN-6"/>
    <property type="match status" value="1"/>
</dbReference>
<dbReference type="SUPFAM" id="SSF101576">
    <property type="entry name" value="Supernatant protein factor (SPF), C-terminal domain"/>
    <property type="match status" value="1"/>
</dbReference>
<dbReference type="Gene3D" id="3.40.525.10">
    <property type="entry name" value="CRAL-TRIO lipid binding domain"/>
    <property type="match status" value="1"/>
</dbReference>
<dbReference type="PRINTS" id="PR00180">
    <property type="entry name" value="CRETINALDHBP"/>
</dbReference>
<feature type="domain" description="CRAL-TRIO" evidence="10">
    <location>
        <begin position="135"/>
        <end position="309"/>
    </location>
</feature>
<dbReference type="SMART" id="SM01100">
    <property type="entry name" value="CRAL_TRIO_N"/>
    <property type="match status" value="1"/>
</dbReference>
<dbReference type="GO" id="GO:0016020">
    <property type="term" value="C:membrane"/>
    <property type="evidence" value="ECO:0007669"/>
    <property type="project" value="UniProtKB-SubCell"/>
</dbReference>
<reference evidence="12" key="1">
    <citation type="submission" date="2019-03" db="EMBL/GenBank/DDBJ databases">
        <authorList>
            <person name="Mank J."/>
            <person name="Almeida P."/>
        </authorList>
    </citation>
    <scope>NUCLEOTIDE SEQUENCE</scope>
    <source>
        <strain evidence="12">78183</strain>
    </source>
</reference>
<dbReference type="SMART" id="SM00516">
    <property type="entry name" value="SEC14"/>
    <property type="match status" value="1"/>
</dbReference>
<evidence type="ECO:0008006" key="13">
    <source>
        <dbReference type="Google" id="ProtNLM"/>
    </source>
</evidence>
<keyword evidence="7" id="KW-0446">Lipid-binding</keyword>
<evidence type="ECO:0000256" key="4">
    <source>
        <dbReference type="ARBA" id="ARBA00022448"/>
    </source>
</evidence>
<evidence type="ECO:0000256" key="5">
    <source>
        <dbReference type="ARBA" id="ARBA00022490"/>
    </source>
</evidence>
<keyword evidence="6" id="KW-0132">Cell division</keyword>
<evidence type="ECO:0000256" key="7">
    <source>
        <dbReference type="ARBA" id="ARBA00023121"/>
    </source>
</evidence>
<dbReference type="FunFam" id="1.10.8.20:FF:000008">
    <property type="entry name" value="SEC14 cytosolic factor family protein"/>
    <property type="match status" value="1"/>
</dbReference>
<name>A0A6N2KPY6_SALVM</name>
<dbReference type="GO" id="GO:0051301">
    <property type="term" value="P:cell division"/>
    <property type="evidence" value="ECO:0007669"/>
    <property type="project" value="UniProtKB-KW"/>
</dbReference>
<evidence type="ECO:0000256" key="8">
    <source>
        <dbReference type="ARBA" id="ARBA00023136"/>
    </source>
</evidence>
<evidence type="ECO:0000256" key="2">
    <source>
        <dbReference type="ARBA" id="ARBA00004496"/>
    </source>
</evidence>
<dbReference type="PANTHER" id="PTHR45932">
    <property type="entry name" value="PATELLIN-1"/>
    <property type="match status" value="1"/>
</dbReference>
<dbReference type="InterPro" id="IPR036865">
    <property type="entry name" value="CRAL-TRIO_dom_sf"/>
</dbReference>
<proteinExistence type="inferred from homology"/>
<dbReference type="InterPro" id="IPR056794">
    <property type="entry name" value="PATL1-6_C_GOLD"/>
</dbReference>
<sequence length="422" mass="47878">MEASSPLSLPQTPHQYYAVPEASPKPFKKSFVTSLMEAAALRTPFKEDTYFVSHLKKSEKKALKELRDRLSVLYDSSSTSECSMWGIPLLSNDEKADVVLLKFLRARDFRVQDSLHMLEQCLSWRKEFGADNIVDEDLGFKELEGVVASMHGYDREGHPVCYNDYGVFRDKEMYERIFGDEEKLKKFLRWRVQVLEKGINLLDFKPGGVNSIIQVTDLKDMPKRELRSASKQILSLFQDNYPEMVARKIFINVPWYFSMLYSVFSPFLTHRTKSKFVISKEGNVAETLYKFIRPENIPVQYGGLSRPIDLQNAPPNPASELTVKGGEKVSIQIEGIEAGATITWDIVVGGWDLEYSAEFVPNAVGSYCIAVEKAGKIAPSEEAIRNSFTPREAGKMVLSLDNTASRRKKVAAYGYFVRKPTV</sequence>
<dbReference type="InterPro" id="IPR036273">
    <property type="entry name" value="CRAL/TRIO_N_dom_sf"/>
</dbReference>
<dbReference type="CDD" id="cd00170">
    <property type="entry name" value="SEC14"/>
    <property type="match status" value="1"/>
</dbReference>
<dbReference type="Pfam" id="PF00650">
    <property type="entry name" value="CRAL_TRIO"/>
    <property type="match status" value="1"/>
</dbReference>
<dbReference type="PROSITE" id="PS50191">
    <property type="entry name" value="CRAL_TRIO"/>
    <property type="match status" value="1"/>
</dbReference>
<dbReference type="InterPro" id="IPR011074">
    <property type="entry name" value="CRAL/TRIO_N_dom"/>
</dbReference>
<comment type="similarity">
    <text evidence="3">Belongs to the patellin family.</text>
</comment>
<organism evidence="12">
    <name type="scientific">Salix viminalis</name>
    <name type="common">Common osier</name>
    <name type="synonym">Basket willow</name>
    <dbReference type="NCBI Taxonomy" id="40686"/>
    <lineage>
        <taxon>Eukaryota</taxon>
        <taxon>Viridiplantae</taxon>
        <taxon>Streptophyta</taxon>
        <taxon>Embryophyta</taxon>
        <taxon>Tracheophyta</taxon>
        <taxon>Spermatophyta</taxon>
        <taxon>Magnoliopsida</taxon>
        <taxon>eudicotyledons</taxon>
        <taxon>Gunneridae</taxon>
        <taxon>Pentapetalae</taxon>
        <taxon>rosids</taxon>
        <taxon>fabids</taxon>
        <taxon>Malpighiales</taxon>
        <taxon>Salicaceae</taxon>
        <taxon>Saliceae</taxon>
        <taxon>Salix</taxon>
    </lineage>
</organism>
<evidence type="ECO:0000313" key="12">
    <source>
        <dbReference type="EMBL" id="VFU28590.1"/>
    </source>
</evidence>
<dbReference type="Gene3D" id="2.60.120.680">
    <property type="entry name" value="GOLD domain"/>
    <property type="match status" value="1"/>
</dbReference>
<feature type="domain" description="GOLD" evidence="11">
    <location>
        <begin position="285"/>
        <end position="422"/>
    </location>
</feature>
<evidence type="ECO:0000256" key="9">
    <source>
        <dbReference type="ARBA" id="ARBA00023306"/>
    </source>
</evidence>
<dbReference type="PROSITE" id="PS50866">
    <property type="entry name" value="GOLD"/>
    <property type="match status" value="1"/>
</dbReference>
<dbReference type="Pfam" id="PF25099">
    <property type="entry name" value="GOLD_PATL1_C"/>
    <property type="match status" value="1"/>
</dbReference>
<dbReference type="InterPro" id="IPR036598">
    <property type="entry name" value="GOLD_dom_sf"/>
</dbReference>
<evidence type="ECO:0000256" key="3">
    <source>
        <dbReference type="ARBA" id="ARBA00007155"/>
    </source>
</evidence>
<dbReference type="EMBL" id="CAADRP010000446">
    <property type="protein sequence ID" value="VFU28590.1"/>
    <property type="molecule type" value="Genomic_DNA"/>
</dbReference>
<protein>
    <recommendedName>
        <fullName evidence="13">CRAL-TRIO domain-containing protein</fullName>
    </recommendedName>
</protein>
<evidence type="ECO:0000259" key="10">
    <source>
        <dbReference type="PROSITE" id="PS50191"/>
    </source>
</evidence>
<keyword evidence="8" id="KW-0472">Membrane</keyword>
<dbReference type="InterPro" id="IPR001251">
    <property type="entry name" value="CRAL-TRIO_dom"/>
</dbReference>
<dbReference type="InterPro" id="IPR044834">
    <property type="entry name" value="PATL"/>
</dbReference>
<dbReference type="Pfam" id="PF03765">
    <property type="entry name" value="CRAL_TRIO_N"/>
    <property type="match status" value="1"/>
</dbReference>
<keyword evidence="9" id="KW-0131">Cell cycle</keyword>
<evidence type="ECO:0000256" key="6">
    <source>
        <dbReference type="ARBA" id="ARBA00022618"/>
    </source>
</evidence>
<dbReference type="SUPFAM" id="SSF46938">
    <property type="entry name" value="CRAL/TRIO N-terminal domain"/>
    <property type="match status" value="1"/>
</dbReference>
<accession>A0A6N2KPY6</accession>
<dbReference type="GO" id="GO:0008289">
    <property type="term" value="F:lipid binding"/>
    <property type="evidence" value="ECO:0007669"/>
    <property type="project" value="UniProtKB-KW"/>
</dbReference>
<gene>
    <name evidence="12" type="ORF">SVIM_LOCUS95933</name>
</gene>
<comment type="subcellular location">
    <subcellularLocation>
        <location evidence="2">Cytoplasm</location>
    </subcellularLocation>
    <subcellularLocation>
        <location evidence="1">Membrane</location>
    </subcellularLocation>
</comment>
<keyword evidence="5" id="KW-0963">Cytoplasm</keyword>
<dbReference type="InterPro" id="IPR009038">
    <property type="entry name" value="GOLD_dom"/>
</dbReference>
<dbReference type="AlphaFoldDB" id="A0A6N2KPY6"/>
<keyword evidence="4" id="KW-0813">Transport</keyword>